<protein>
    <submittedName>
        <fullName evidence="2">Uncharacterized protein</fullName>
    </submittedName>
</protein>
<dbReference type="InParanoid" id="A0A059CNV0"/>
<proteinExistence type="predicted"/>
<feature type="region of interest" description="Disordered" evidence="1">
    <location>
        <begin position="1"/>
        <end position="27"/>
    </location>
</feature>
<organism evidence="2">
    <name type="scientific">Eucalyptus grandis</name>
    <name type="common">Flooded gum</name>
    <dbReference type="NCBI Taxonomy" id="71139"/>
    <lineage>
        <taxon>Eukaryota</taxon>
        <taxon>Viridiplantae</taxon>
        <taxon>Streptophyta</taxon>
        <taxon>Embryophyta</taxon>
        <taxon>Tracheophyta</taxon>
        <taxon>Spermatophyta</taxon>
        <taxon>Magnoliopsida</taxon>
        <taxon>eudicotyledons</taxon>
        <taxon>Gunneridae</taxon>
        <taxon>Pentapetalae</taxon>
        <taxon>rosids</taxon>
        <taxon>malvids</taxon>
        <taxon>Myrtales</taxon>
        <taxon>Myrtaceae</taxon>
        <taxon>Myrtoideae</taxon>
        <taxon>Eucalypteae</taxon>
        <taxon>Eucalyptus</taxon>
    </lineage>
</organism>
<name>A0A059CNV0_EUCGR</name>
<dbReference type="AlphaFoldDB" id="A0A059CNV0"/>
<reference evidence="2" key="1">
    <citation type="submission" date="2013-07" db="EMBL/GenBank/DDBJ databases">
        <title>The genome of Eucalyptus grandis.</title>
        <authorList>
            <person name="Schmutz J."/>
            <person name="Hayes R."/>
            <person name="Myburg A."/>
            <person name="Tuskan G."/>
            <person name="Grattapaglia D."/>
            <person name="Rokhsar D.S."/>
        </authorList>
    </citation>
    <scope>NUCLEOTIDE SEQUENCE</scope>
    <source>
        <tissue evidence="2">Leaf extractions</tissue>
    </source>
</reference>
<sequence length="103" mass="11224">MHLHNKLMAMRMNKTSSVTPRDEASFPSGGGDVVLPVVVSSSDRDPAGLEVGPVEVSLMVTTNFWPREQWSPLGKCRYEQYSPAAATEKAVGLFFRVVNGEAV</sequence>
<accession>A0A059CNV0</accession>
<dbReference type="EMBL" id="KK198755">
    <property type="protein sequence ID" value="KCW80138.1"/>
    <property type="molecule type" value="Genomic_DNA"/>
</dbReference>
<evidence type="ECO:0000313" key="2">
    <source>
        <dbReference type="EMBL" id="KCW80138.1"/>
    </source>
</evidence>
<gene>
    <name evidence="2" type="ORF">EUGRSUZ_C01483</name>
</gene>
<evidence type="ECO:0000256" key="1">
    <source>
        <dbReference type="SAM" id="MobiDB-lite"/>
    </source>
</evidence>
<dbReference type="Gramene" id="KCW80138">
    <property type="protein sequence ID" value="KCW80138"/>
    <property type="gene ID" value="EUGRSUZ_C01483"/>
</dbReference>